<evidence type="ECO:0000313" key="2">
    <source>
        <dbReference type="EMBL" id="MDX8034206.1"/>
    </source>
</evidence>
<proteinExistence type="predicted"/>
<gene>
    <name evidence="2" type="ORF">SK803_28655</name>
</gene>
<feature type="compositionally biased region" description="Pro residues" evidence="1">
    <location>
        <begin position="37"/>
        <end position="50"/>
    </location>
</feature>
<comment type="caution">
    <text evidence="2">The sequence shown here is derived from an EMBL/GenBank/DDBJ whole genome shotgun (WGS) entry which is preliminary data.</text>
</comment>
<evidence type="ECO:0000313" key="3">
    <source>
        <dbReference type="Proteomes" id="UP001285521"/>
    </source>
</evidence>
<dbReference type="Proteomes" id="UP001285521">
    <property type="component" value="Unassembled WGS sequence"/>
</dbReference>
<evidence type="ECO:0000256" key="1">
    <source>
        <dbReference type="SAM" id="MobiDB-lite"/>
    </source>
</evidence>
<reference evidence="2 3" key="2">
    <citation type="submission" date="2023-11" db="EMBL/GenBank/DDBJ databases">
        <authorList>
            <person name="Lara A.C."/>
            <person name="Chronakova A."/>
        </authorList>
    </citation>
    <scope>NUCLEOTIDE SEQUENCE [LARGE SCALE GENOMIC DNA]</scope>
    <source>
        <strain evidence="2 3">BCCO 10_0856</strain>
    </source>
</reference>
<name>A0ABU4T7Q7_9PSEU</name>
<dbReference type="RefSeq" id="WP_319969229.1">
    <property type="nucleotide sequence ID" value="NZ_JAXAVW010000025.1"/>
</dbReference>
<dbReference type="EMBL" id="JAXAVW010000025">
    <property type="protein sequence ID" value="MDX8034206.1"/>
    <property type="molecule type" value="Genomic_DNA"/>
</dbReference>
<protein>
    <submittedName>
        <fullName evidence="2">Uncharacterized protein</fullName>
    </submittedName>
</protein>
<keyword evidence="3" id="KW-1185">Reference proteome</keyword>
<feature type="region of interest" description="Disordered" evidence="1">
    <location>
        <begin position="34"/>
        <end position="85"/>
    </location>
</feature>
<sequence length="85" mass="9532">MATRTLDEEFFALVCEDEGLMRAEFDEIIAANWGEPPLSPAPRRPVPPTPYRGVFQPHGQNHVPIGRPARQRSPPARKAGDAWTR</sequence>
<reference evidence="2 3" key="1">
    <citation type="submission" date="2023-11" db="EMBL/GenBank/DDBJ databases">
        <title>Lentzea sokolovensis, sp. nov., Lentzea kristufkii, sp. nov., and Lentzea miocenensis, sp. nov., rare actinobacteria from Sokolov Coal Basin, Miocene lacustrine sediment, Czech Republic.</title>
        <authorList>
            <person name="Lara A."/>
            <person name="Kotroba L."/>
            <person name="Nouioui I."/>
            <person name="Neumann-Schaal M."/>
            <person name="Mast Y."/>
            <person name="Chronakova A."/>
        </authorList>
    </citation>
    <scope>NUCLEOTIDE SEQUENCE [LARGE SCALE GENOMIC DNA]</scope>
    <source>
        <strain evidence="2 3">BCCO 10_0856</strain>
    </source>
</reference>
<organism evidence="2 3">
    <name type="scientific">Lentzea miocenica</name>
    <dbReference type="NCBI Taxonomy" id="3095431"/>
    <lineage>
        <taxon>Bacteria</taxon>
        <taxon>Bacillati</taxon>
        <taxon>Actinomycetota</taxon>
        <taxon>Actinomycetes</taxon>
        <taxon>Pseudonocardiales</taxon>
        <taxon>Pseudonocardiaceae</taxon>
        <taxon>Lentzea</taxon>
    </lineage>
</organism>
<accession>A0ABU4T7Q7</accession>